<sequence length="181" mass="21285">MKKIIMLLMVLLLVSCESIDPNYQWYTPREVISKIDQLRPGDILILSKGSRFREMWGHSVILNDEKKVVEFPGYFSGYQEVPLYTWADLERKIAVFRLKEMNNELKTELMKEIDLTINKKYGITFDKNFDKRLYCSQFVYDVFKKAGNTVGREIDLDSDGGSWVMPFDIMRSDMLENVILE</sequence>
<dbReference type="RefSeq" id="WP_012861735.1">
    <property type="nucleotide sequence ID" value="NC_013517.1"/>
</dbReference>
<gene>
    <name evidence="1" type="ordered locus">Sterm_2287</name>
</gene>
<dbReference type="InterPro" id="IPR024453">
    <property type="entry name" value="Peptidase_C92"/>
</dbReference>
<dbReference type="EMBL" id="CP001739">
    <property type="protein sequence ID" value="ACZ09141.1"/>
    <property type="molecule type" value="Genomic_DNA"/>
</dbReference>
<evidence type="ECO:0000313" key="2">
    <source>
        <dbReference type="Proteomes" id="UP000000845"/>
    </source>
</evidence>
<dbReference type="Gene3D" id="3.90.1720.10">
    <property type="entry name" value="endopeptidase domain like (from Nostoc punctiforme)"/>
    <property type="match status" value="1"/>
</dbReference>
<name>D1AKM5_SEBTE</name>
<protein>
    <recommendedName>
        <fullName evidence="3">Lipoprotein</fullName>
    </recommendedName>
</protein>
<evidence type="ECO:0008006" key="3">
    <source>
        <dbReference type="Google" id="ProtNLM"/>
    </source>
</evidence>
<dbReference type="AlphaFoldDB" id="D1AKM5"/>
<keyword evidence="2" id="KW-1185">Reference proteome</keyword>
<dbReference type="PROSITE" id="PS51257">
    <property type="entry name" value="PROKAR_LIPOPROTEIN"/>
    <property type="match status" value="1"/>
</dbReference>
<evidence type="ECO:0000313" key="1">
    <source>
        <dbReference type="EMBL" id="ACZ09141.1"/>
    </source>
</evidence>
<dbReference type="Pfam" id="PF05708">
    <property type="entry name" value="Peptidase_C92"/>
    <property type="match status" value="1"/>
</dbReference>
<reference evidence="1 2" key="2">
    <citation type="journal article" date="2010" name="Stand. Genomic Sci.">
        <title>Complete genome sequence of Sebaldella termitidis type strain (NCTC 11300).</title>
        <authorList>
            <person name="Harmon-Smith M."/>
            <person name="Celia L."/>
            <person name="Chertkov O."/>
            <person name="Lapidus A."/>
            <person name="Copeland A."/>
            <person name="Glavina Del Rio T."/>
            <person name="Nolan M."/>
            <person name="Lucas S."/>
            <person name="Tice H."/>
            <person name="Cheng J.F."/>
            <person name="Han C."/>
            <person name="Detter J.C."/>
            <person name="Bruce D."/>
            <person name="Goodwin L."/>
            <person name="Pitluck S."/>
            <person name="Pati A."/>
            <person name="Liolios K."/>
            <person name="Ivanova N."/>
            <person name="Mavromatis K."/>
            <person name="Mikhailova N."/>
            <person name="Chen A."/>
            <person name="Palaniappan K."/>
            <person name="Land M."/>
            <person name="Hauser L."/>
            <person name="Chang Y.J."/>
            <person name="Jeffries C.D."/>
            <person name="Brettin T."/>
            <person name="Goker M."/>
            <person name="Beck B."/>
            <person name="Bristow J."/>
            <person name="Eisen J.A."/>
            <person name="Markowitz V."/>
            <person name="Hugenholtz P."/>
            <person name="Kyrpides N.C."/>
            <person name="Klenk H.P."/>
            <person name="Chen F."/>
        </authorList>
    </citation>
    <scope>NUCLEOTIDE SEQUENCE [LARGE SCALE GENOMIC DNA]</scope>
    <source>
        <strain evidence="2">ATCC 33386 / NCTC 11300</strain>
    </source>
</reference>
<accession>D1AKM5</accession>
<reference evidence="2" key="1">
    <citation type="submission" date="2009-09" db="EMBL/GenBank/DDBJ databases">
        <title>The complete chromosome of Sebaldella termitidis ATCC 33386.</title>
        <authorList>
            <consortium name="US DOE Joint Genome Institute (JGI-PGF)"/>
            <person name="Lucas S."/>
            <person name="Copeland A."/>
            <person name="Lapidus A."/>
            <person name="Glavina del Rio T."/>
            <person name="Dalin E."/>
            <person name="Tice H."/>
            <person name="Bruce D."/>
            <person name="Goodwin L."/>
            <person name="Pitluck S."/>
            <person name="Kyrpides N."/>
            <person name="Mavromatis K."/>
            <person name="Ivanova N."/>
            <person name="Mikhailova N."/>
            <person name="Sims D."/>
            <person name="Meincke L."/>
            <person name="Brettin T."/>
            <person name="Detter J.C."/>
            <person name="Han C."/>
            <person name="Larimer F."/>
            <person name="Land M."/>
            <person name="Hauser L."/>
            <person name="Markowitz V."/>
            <person name="Cheng J.F."/>
            <person name="Hugenholtz P."/>
            <person name="Woyke T."/>
            <person name="Wu D."/>
            <person name="Eisen J.A."/>
        </authorList>
    </citation>
    <scope>NUCLEOTIDE SEQUENCE [LARGE SCALE GENOMIC DNA]</scope>
    <source>
        <strain evidence="2">ATCC 33386 / NCTC 11300</strain>
    </source>
</reference>
<dbReference type="KEGG" id="str:Sterm_2287"/>
<dbReference type="HOGENOM" id="CLU_1376669_0_0_0"/>
<organism evidence="1 2">
    <name type="scientific">Sebaldella termitidis (strain ATCC 33386 / NCTC 11300)</name>
    <dbReference type="NCBI Taxonomy" id="526218"/>
    <lineage>
        <taxon>Bacteria</taxon>
        <taxon>Fusobacteriati</taxon>
        <taxon>Fusobacteriota</taxon>
        <taxon>Fusobacteriia</taxon>
        <taxon>Fusobacteriales</taxon>
        <taxon>Leptotrichiaceae</taxon>
        <taxon>Sebaldella</taxon>
    </lineage>
</organism>
<dbReference type="SUPFAM" id="SSF54001">
    <property type="entry name" value="Cysteine proteinases"/>
    <property type="match status" value="1"/>
</dbReference>
<dbReference type="InterPro" id="IPR038765">
    <property type="entry name" value="Papain-like_cys_pep_sf"/>
</dbReference>
<proteinExistence type="predicted"/>
<dbReference type="eggNOG" id="COG3863">
    <property type="taxonomic scope" value="Bacteria"/>
</dbReference>
<dbReference type="Proteomes" id="UP000000845">
    <property type="component" value="Chromosome"/>
</dbReference>